<dbReference type="GO" id="GO:0043565">
    <property type="term" value="F:sequence-specific DNA binding"/>
    <property type="evidence" value="ECO:0007669"/>
    <property type="project" value="InterPro"/>
</dbReference>
<dbReference type="GO" id="GO:0005829">
    <property type="term" value="C:cytosol"/>
    <property type="evidence" value="ECO:0007669"/>
    <property type="project" value="TreeGrafter"/>
</dbReference>
<organism evidence="5 6">
    <name type="scientific">Oxyplasma meridianum</name>
    <dbReference type="NCBI Taxonomy" id="3073602"/>
    <lineage>
        <taxon>Archaea</taxon>
        <taxon>Methanobacteriati</taxon>
        <taxon>Thermoplasmatota</taxon>
        <taxon>Thermoplasmata</taxon>
        <taxon>Thermoplasmatales</taxon>
        <taxon>Thermoplasmataceae</taxon>
        <taxon>Oxyplasma</taxon>
    </lineage>
</organism>
<dbReference type="PANTHER" id="PTHR30154:SF34">
    <property type="entry name" value="TRANSCRIPTIONAL REGULATOR AZLB"/>
    <property type="match status" value="1"/>
</dbReference>
<keyword evidence="2" id="KW-0238">DNA-binding</keyword>
<dbReference type="InterPro" id="IPR011008">
    <property type="entry name" value="Dimeric_a/b-barrel"/>
</dbReference>
<dbReference type="KEGG" id="omr:OXIME_000519"/>
<evidence type="ECO:0000313" key="6">
    <source>
        <dbReference type="Proteomes" id="UP001451606"/>
    </source>
</evidence>
<dbReference type="Gene3D" id="1.10.10.10">
    <property type="entry name" value="Winged helix-like DNA-binding domain superfamily/Winged helix DNA-binding domain"/>
    <property type="match status" value="1"/>
</dbReference>
<evidence type="ECO:0000313" key="5">
    <source>
        <dbReference type="EMBL" id="WYX99973.1"/>
    </source>
</evidence>
<dbReference type="Pfam" id="PF13412">
    <property type="entry name" value="HTH_24"/>
    <property type="match status" value="1"/>
</dbReference>
<dbReference type="AlphaFoldDB" id="A0AAX4NFS2"/>
<dbReference type="SUPFAM" id="SSF46785">
    <property type="entry name" value="Winged helix' DNA-binding domain"/>
    <property type="match status" value="1"/>
</dbReference>
<protein>
    <submittedName>
        <fullName evidence="5">Lrp/AsnC family transcriptional regulator</fullName>
    </submittedName>
</protein>
<dbReference type="Proteomes" id="UP001451606">
    <property type="component" value="Chromosome"/>
</dbReference>
<dbReference type="Pfam" id="PF01037">
    <property type="entry name" value="AsnC_trans_reg"/>
    <property type="match status" value="1"/>
</dbReference>
<proteinExistence type="predicted"/>
<evidence type="ECO:0000259" key="4">
    <source>
        <dbReference type="PROSITE" id="PS50956"/>
    </source>
</evidence>
<dbReference type="RefSeq" id="WP_393971930.1">
    <property type="nucleotide sequence ID" value="NZ_CP133772.1"/>
</dbReference>
<keyword evidence="6" id="KW-1185">Reference proteome</keyword>
<dbReference type="Gene3D" id="3.30.70.920">
    <property type="match status" value="1"/>
</dbReference>
<evidence type="ECO:0000256" key="3">
    <source>
        <dbReference type="ARBA" id="ARBA00023163"/>
    </source>
</evidence>
<accession>A0AAX4NFS2</accession>
<sequence length="143" mass="16366">MDQKDHLIMEYLKEDGRAKISDISRELNIPRITVYERIQAMIKSGLIKKFTIVPDYSELGIPVIAYIFILFDSSKGLSQRELAKRISKIPEVEEVHIVAGVWDILIKVRARSMEDIGNFVLDKLRSIDGIDKTETVTIFSTVK</sequence>
<dbReference type="InterPro" id="IPR000485">
    <property type="entry name" value="AsnC-type_HTH_dom"/>
</dbReference>
<dbReference type="InterPro" id="IPR036390">
    <property type="entry name" value="WH_DNA-bd_sf"/>
</dbReference>
<dbReference type="InterPro" id="IPR019888">
    <property type="entry name" value="Tscrpt_reg_AsnC-like"/>
</dbReference>
<reference evidence="5 6" key="1">
    <citation type="submission" date="2023-09" db="EMBL/GenBank/DDBJ databases">
        <authorList>
            <person name="Golyshina O.V."/>
            <person name="Lunev E.A."/>
            <person name="Bargiela R."/>
            <person name="Gaines M.C."/>
            <person name="Daum B."/>
            <person name="Bale N.J."/>
            <person name="Koenen M."/>
            <person name="Sinninghe Damst J.S."/>
            <person name="Yakimov M."/>
            <person name="Golyshin P.N."/>
        </authorList>
    </citation>
    <scope>NUCLEOTIDE SEQUENCE [LARGE SCALE GENOMIC DNA]</scope>
    <source>
        <strain evidence="5 6">M1</strain>
    </source>
</reference>
<feature type="domain" description="HTH asnC-type" evidence="4">
    <location>
        <begin position="1"/>
        <end position="62"/>
    </location>
</feature>
<dbReference type="EMBL" id="CP133772">
    <property type="protein sequence ID" value="WYX99973.1"/>
    <property type="molecule type" value="Genomic_DNA"/>
</dbReference>
<dbReference type="GeneID" id="95967246"/>
<gene>
    <name evidence="5" type="ORF">OXIME_000519</name>
</gene>
<dbReference type="PANTHER" id="PTHR30154">
    <property type="entry name" value="LEUCINE-RESPONSIVE REGULATORY PROTEIN"/>
    <property type="match status" value="1"/>
</dbReference>
<evidence type="ECO:0000256" key="1">
    <source>
        <dbReference type="ARBA" id="ARBA00023015"/>
    </source>
</evidence>
<dbReference type="PROSITE" id="PS50956">
    <property type="entry name" value="HTH_ASNC_2"/>
    <property type="match status" value="1"/>
</dbReference>
<keyword evidence="3" id="KW-0804">Transcription</keyword>
<dbReference type="SMART" id="SM00344">
    <property type="entry name" value="HTH_ASNC"/>
    <property type="match status" value="1"/>
</dbReference>
<keyword evidence="1" id="KW-0805">Transcription regulation</keyword>
<dbReference type="InterPro" id="IPR019887">
    <property type="entry name" value="Tscrpt_reg_AsnC/Lrp_C"/>
</dbReference>
<evidence type="ECO:0000256" key="2">
    <source>
        <dbReference type="ARBA" id="ARBA00023125"/>
    </source>
</evidence>
<name>A0AAX4NFS2_9ARCH</name>
<dbReference type="PRINTS" id="PR00033">
    <property type="entry name" value="HTHASNC"/>
</dbReference>
<dbReference type="SUPFAM" id="SSF54909">
    <property type="entry name" value="Dimeric alpha+beta barrel"/>
    <property type="match status" value="1"/>
</dbReference>
<dbReference type="GO" id="GO:0043200">
    <property type="term" value="P:response to amino acid"/>
    <property type="evidence" value="ECO:0007669"/>
    <property type="project" value="TreeGrafter"/>
</dbReference>
<dbReference type="InterPro" id="IPR036388">
    <property type="entry name" value="WH-like_DNA-bd_sf"/>
</dbReference>